<evidence type="ECO:0000313" key="2">
    <source>
        <dbReference type="Proteomes" id="UP000526083"/>
    </source>
</evidence>
<organism evidence="1 2">
    <name type="scientific">Microbacterium halimionae</name>
    <dbReference type="NCBI Taxonomy" id="1526413"/>
    <lineage>
        <taxon>Bacteria</taxon>
        <taxon>Bacillati</taxon>
        <taxon>Actinomycetota</taxon>
        <taxon>Actinomycetes</taxon>
        <taxon>Micrococcales</taxon>
        <taxon>Microbacteriaceae</taxon>
        <taxon>Microbacterium</taxon>
    </lineage>
</organism>
<dbReference type="SUPFAM" id="SSF49899">
    <property type="entry name" value="Concanavalin A-like lectins/glucanases"/>
    <property type="match status" value="1"/>
</dbReference>
<evidence type="ECO:0008006" key="3">
    <source>
        <dbReference type="Google" id="ProtNLM"/>
    </source>
</evidence>
<reference evidence="1 2" key="1">
    <citation type="submission" date="2020-07" db="EMBL/GenBank/DDBJ databases">
        <title>Sequencing the genomes of 1000 actinobacteria strains.</title>
        <authorList>
            <person name="Klenk H.-P."/>
        </authorList>
    </citation>
    <scope>NUCLEOTIDE SEQUENCE [LARGE SCALE GENOMIC DNA]</scope>
    <source>
        <strain evidence="1 2">DSM 27576</strain>
    </source>
</reference>
<dbReference type="InterPro" id="IPR013320">
    <property type="entry name" value="ConA-like_dom_sf"/>
</dbReference>
<dbReference type="Pfam" id="PF07081">
    <property type="entry name" value="DUF1349"/>
    <property type="match status" value="1"/>
</dbReference>
<dbReference type="AlphaFoldDB" id="A0A7W3JQH1"/>
<dbReference type="RefSeq" id="WP_167045233.1">
    <property type="nucleotide sequence ID" value="NZ_JAAOZB010000001.1"/>
</dbReference>
<proteinExistence type="predicted"/>
<dbReference type="PANTHER" id="PTHR35332:SF2">
    <property type="entry name" value="REGULATION OF ENOLASE PROTEIN 1"/>
    <property type="match status" value="1"/>
</dbReference>
<protein>
    <recommendedName>
        <fullName evidence="3">DUF1349 domain-containing protein</fullName>
    </recommendedName>
</protein>
<comment type="caution">
    <text evidence="1">The sequence shown here is derived from an EMBL/GenBank/DDBJ whole genome shotgun (WGS) entry which is preliminary data.</text>
</comment>
<dbReference type="Gene3D" id="2.60.120.200">
    <property type="match status" value="1"/>
</dbReference>
<name>A0A7W3JQH1_9MICO</name>
<evidence type="ECO:0000313" key="1">
    <source>
        <dbReference type="EMBL" id="MBA8817023.1"/>
    </source>
</evidence>
<dbReference type="InterPro" id="IPR009784">
    <property type="entry name" value="DUF1349"/>
</dbReference>
<dbReference type="PANTHER" id="PTHR35332">
    <property type="entry name" value="REGULATION OF ENOLASE PROTEIN 1"/>
    <property type="match status" value="1"/>
</dbReference>
<sequence length="209" mass="22928">MPHTVAVTGAPFDFLPSDRASWLSDPTSGRLHVIAHPHSDIFVDPGGDDGKANSETLLNAATLLADAPEGDFQLSARVSVKFADTFDAGVLLLWFDEKRWGKLCFEFAPDRQPMVVSVINRDVADDANAFVVAGNEVWLRMSRVGRVFAFHASLDGEHWQMVRIFVLDSPGAQPRIGFEAQSPMGEGCDVEFNDIEYSTTSLKDLRDGS</sequence>
<dbReference type="Proteomes" id="UP000526083">
    <property type="component" value="Unassembled WGS sequence"/>
</dbReference>
<gene>
    <name evidence="1" type="ORF">FHX48_002117</name>
</gene>
<accession>A0A7W3JQH1</accession>
<dbReference type="EMBL" id="JACGWY010000004">
    <property type="protein sequence ID" value="MBA8817023.1"/>
    <property type="molecule type" value="Genomic_DNA"/>
</dbReference>
<keyword evidence="2" id="KW-1185">Reference proteome</keyword>